<organism evidence="1 2">
    <name type="scientific">Daphnia magna</name>
    <dbReference type="NCBI Taxonomy" id="35525"/>
    <lineage>
        <taxon>Eukaryota</taxon>
        <taxon>Metazoa</taxon>
        <taxon>Ecdysozoa</taxon>
        <taxon>Arthropoda</taxon>
        <taxon>Crustacea</taxon>
        <taxon>Branchiopoda</taxon>
        <taxon>Diplostraca</taxon>
        <taxon>Cladocera</taxon>
        <taxon>Anomopoda</taxon>
        <taxon>Daphniidae</taxon>
        <taxon>Daphnia</taxon>
    </lineage>
</organism>
<accession>A0ABR0A3P4</accession>
<evidence type="ECO:0000313" key="1">
    <source>
        <dbReference type="EMBL" id="KAK4019583.1"/>
    </source>
</evidence>
<reference evidence="1 2" key="1">
    <citation type="journal article" date="2023" name="Nucleic Acids Res.">
        <title>The hologenome of Daphnia magna reveals possible DNA methylation and microbiome-mediated evolution of the host genome.</title>
        <authorList>
            <person name="Chaturvedi A."/>
            <person name="Li X."/>
            <person name="Dhandapani V."/>
            <person name="Marshall H."/>
            <person name="Kissane S."/>
            <person name="Cuenca-Cambronero M."/>
            <person name="Asole G."/>
            <person name="Calvet F."/>
            <person name="Ruiz-Romero M."/>
            <person name="Marangio P."/>
            <person name="Guigo R."/>
            <person name="Rago D."/>
            <person name="Mirbahai L."/>
            <person name="Eastwood N."/>
            <person name="Colbourne J.K."/>
            <person name="Zhou J."/>
            <person name="Mallon E."/>
            <person name="Orsini L."/>
        </authorList>
    </citation>
    <scope>NUCLEOTIDE SEQUENCE [LARGE SCALE GENOMIC DNA]</scope>
    <source>
        <strain evidence="1">LRV0_1</strain>
    </source>
</reference>
<sequence length="81" mass="9221">MTTQQQLNTTGKKNENNQNVHRCGIIVGGHCNDEREKKCTTLSFPLDLLFNSPGILFIKTLLFEHQVLMLLAHKHTNAPFM</sequence>
<proteinExistence type="predicted"/>
<dbReference type="EMBL" id="JAOYFB010000036">
    <property type="protein sequence ID" value="KAK4019583.1"/>
    <property type="molecule type" value="Genomic_DNA"/>
</dbReference>
<name>A0ABR0A3P4_9CRUS</name>
<keyword evidence="2" id="KW-1185">Reference proteome</keyword>
<dbReference type="Proteomes" id="UP001234178">
    <property type="component" value="Unassembled WGS sequence"/>
</dbReference>
<comment type="caution">
    <text evidence="1">The sequence shown here is derived from an EMBL/GenBank/DDBJ whole genome shotgun (WGS) entry which is preliminary data.</text>
</comment>
<gene>
    <name evidence="1" type="ORF">OUZ56_001598</name>
</gene>
<evidence type="ECO:0000313" key="2">
    <source>
        <dbReference type="Proteomes" id="UP001234178"/>
    </source>
</evidence>
<protein>
    <submittedName>
        <fullName evidence="1">Uncharacterized protein</fullName>
    </submittedName>
</protein>